<gene>
    <name evidence="9" type="ORF">PQO03_00475</name>
</gene>
<protein>
    <submittedName>
        <fullName evidence="9">Sulfatase-like hydrolase/transferase</fullName>
    </submittedName>
</protein>
<keyword evidence="3" id="KW-0479">Metal-binding</keyword>
<evidence type="ECO:0000256" key="3">
    <source>
        <dbReference type="ARBA" id="ARBA00022723"/>
    </source>
</evidence>
<evidence type="ECO:0000256" key="7">
    <source>
        <dbReference type="SAM" id="SignalP"/>
    </source>
</evidence>
<reference evidence="9 10" key="1">
    <citation type="submission" date="2023-02" db="EMBL/GenBank/DDBJ databases">
        <title>Genome sequence of Lentisphaera profundi SAORIC-696.</title>
        <authorList>
            <person name="Kim e."/>
            <person name="Cho J.-C."/>
            <person name="Choi A."/>
            <person name="Kang I."/>
        </authorList>
    </citation>
    <scope>NUCLEOTIDE SEQUENCE [LARGE SCALE GENOMIC DNA]</scope>
    <source>
        <strain evidence="9 10">SAORIC-696</strain>
    </source>
</reference>
<proteinExistence type="inferred from homology"/>
<accession>A0ABY7VQH3</accession>
<dbReference type="Pfam" id="PF00884">
    <property type="entry name" value="Sulfatase"/>
    <property type="match status" value="1"/>
</dbReference>
<evidence type="ECO:0000313" key="9">
    <source>
        <dbReference type="EMBL" id="WDE96438.1"/>
    </source>
</evidence>
<comment type="similarity">
    <text evidence="2">Belongs to the sulfatase family.</text>
</comment>
<dbReference type="Gene3D" id="3.30.1120.10">
    <property type="match status" value="1"/>
</dbReference>
<comment type="cofactor">
    <cofactor evidence="1">
        <name>Ca(2+)</name>
        <dbReference type="ChEBI" id="CHEBI:29108"/>
    </cofactor>
</comment>
<sequence length="458" mass="51611">MNRLFLTLITFCLFSFAENAKPNVIFILADDMGFGGIHANGTKYLETPHLDNLVAGGMNFTKGISNYPTCKPSRAAIISGLYGSRTHVFRVSNKHKGSEELIRWKVPECLELKAETFNLGRAMKNAGYATASYGKWHVSNQNKSESHPMAFGFDDAIVSSGAHYKFTAIPPVDCPDDVSSTEFFTDKAIEFMDKSVKEEKSFFLFLPFFLVHGPMDCRADYIAHFKEKLKDIPQEKKDGKELHVIAAMTKLLDDCVGKLNNKVKELGIEDNTLIIFTSDNGSYHANLNGGLREKKGQVYEGGMRVPYIFKWPSKIKAGSVSNERICGLDILPTLCELSKSEAPKLDGVSLLPLLSGITQELDPRNIFCFYPKYARFNKKTKTWGDSWRNVIYSGDYKLIDFSEYDRVELFDLHNDEKETKDISPVQPEKAQELKKTLALWLKDTKAPKLTPNKGFSLK</sequence>
<evidence type="ECO:0000313" key="10">
    <source>
        <dbReference type="Proteomes" id="UP001214250"/>
    </source>
</evidence>
<dbReference type="InterPro" id="IPR017850">
    <property type="entry name" value="Alkaline_phosphatase_core_sf"/>
</dbReference>
<name>A0ABY7VQH3_9BACT</name>
<dbReference type="InterPro" id="IPR050738">
    <property type="entry name" value="Sulfatase"/>
</dbReference>
<evidence type="ECO:0000256" key="4">
    <source>
        <dbReference type="ARBA" id="ARBA00022729"/>
    </source>
</evidence>
<feature type="domain" description="Sulfatase N-terminal" evidence="8">
    <location>
        <begin position="22"/>
        <end position="337"/>
    </location>
</feature>
<dbReference type="Proteomes" id="UP001214250">
    <property type="component" value="Chromosome 1"/>
</dbReference>
<dbReference type="PANTHER" id="PTHR42693:SF42">
    <property type="entry name" value="ARYLSULFATASE G"/>
    <property type="match status" value="1"/>
</dbReference>
<evidence type="ECO:0000256" key="6">
    <source>
        <dbReference type="ARBA" id="ARBA00022837"/>
    </source>
</evidence>
<dbReference type="Gene3D" id="3.40.720.10">
    <property type="entry name" value="Alkaline Phosphatase, subunit A"/>
    <property type="match status" value="1"/>
</dbReference>
<dbReference type="RefSeq" id="WP_274150504.1">
    <property type="nucleotide sequence ID" value="NZ_CP117811.1"/>
</dbReference>
<evidence type="ECO:0000256" key="1">
    <source>
        <dbReference type="ARBA" id="ARBA00001913"/>
    </source>
</evidence>
<feature type="chain" id="PRO_5046919855" evidence="7">
    <location>
        <begin position="21"/>
        <end position="458"/>
    </location>
</feature>
<keyword evidence="6" id="KW-0106">Calcium</keyword>
<evidence type="ECO:0000256" key="5">
    <source>
        <dbReference type="ARBA" id="ARBA00022801"/>
    </source>
</evidence>
<dbReference type="SUPFAM" id="SSF53649">
    <property type="entry name" value="Alkaline phosphatase-like"/>
    <property type="match status" value="1"/>
</dbReference>
<dbReference type="PANTHER" id="PTHR42693">
    <property type="entry name" value="ARYLSULFATASE FAMILY MEMBER"/>
    <property type="match status" value="1"/>
</dbReference>
<organism evidence="9 10">
    <name type="scientific">Lentisphaera profundi</name>
    <dbReference type="NCBI Taxonomy" id="1658616"/>
    <lineage>
        <taxon>Bacteria</taxon>
        <taxon>Pseudomonadati</taxon>
        <taxon>Lentisphaerota</taxon>
        <taxon>Lentisphaeria</taxon>
        <taxon>Lentisphaerales</taxon>
        <taxon>Lentisphaeraceae</taxon>
        <taxon>Lentisphaera</taxon>
    </lineage>
</organism>
<dbReference type="InterPro" id="IPR000917">
    <property type="entry name" value="Sulfatase_N"/>
</dbReference>
<keyword evidence="4 7" id="KW-0732">Signal</keyword>
<keyword evidence="5" id="KW-0378">Hydrolase</keyword>
<evidence type="ECO:0000259" key="8">
    <source>
        <dbReference type="Pfam" id="PF00884"/>
    </source>
</evidence>
<keyword evidence="10" id="KW-1185">Reference proteome</keyword>
<dbReference type="EMBL" id="CP117811">
    <property type="protein sequence ID" value="WDE96438.1"/>
    <property type="molecule type" value="Genomic_DNA"/>
</dbReference>
<evidence type="ECO:0000256" key="2">
    <source>
        <dbReference type="ARBA" id="ARBA00008779"/>
    </source>
</evidence>
<feature type="signal peptide" evidence="7">
    <location>
        <begin position="1"/>
        <end position="20"/>
    </location>
</feature>